<feature type="region of interest" description="Disordered" evidence="1">
    <location>
        <begin position="65"/>
        <end position="256"/>
    </location>
</feature>
<evidence type="ECO:0000313" key="2">
    <source>
        <dbReference type="EMBL" id="KAF1959614.1"/>
    </source>
</evidence>
<proteinExistence type="predicted"/>
<feature type="compositionally biased region" description="Polar residues" evidence="1">
    <location>
        <begin position="184"/>
        <end position="199"/>
    </location>
</feature>
<evidence type="ECO:0000313" key="3">
    <source>
        <dbReference type="Proteomes" id="UP000800035"/>
    </source>
</evidence>
<evidence type="ECO:0000256" key="1">
    <source>
        <dbReference type="SAM" id="MobiDB-lite"/>
    </source>
</evidence>
<feature type="compositionally biased region" description="Basic and acidic residues" evidence="1">
    <location>
        <begin position="151"/>
        <end position="161"/>
    </location>
</feature>
<dbReference type="OrthoDB" id="5420368at2759"/>
<sequence length="256" mass="27884">MPMNWTAENDRLLLLKLIETHGITVNAELIAKAWPKDAPAKPTARAVKERFVKLRELASIKASIRSNNSTPSKIYTARTPKTPRSSAKKRKVESSESDAEDHFTDEAESPTGKRKSVQRGSSKHESSAVRVKAEDPDTTFDDFEALQERSSILREHMDDPFNRSPGGASPSNGFAGNVGMGGLSSYNMGMSDALSSPASRIQIGSHAKQRVRSSREASRNASSAWKDDDSGFSGAKSSDDASDFQVPAEDSDNDYM</sequence>
<dbReference type="Proteomes" id="UP000800035">
    <property type="component" value="Unassembled WGS sequence"/>
</dbReference>
<reference evidence="2" key="1">
    <citation type="journal article" date="2020" name="Stud. Mycol.">
        <title>101 Dothideomycetes genomes: a test case for predicting lifestyles and emergence of pathogens.</title>
        <authorList>
            <person name="Haridas S."/>
            <person name="Albert R."/>
            <person name="Binder M."/>
            <person name="Bloem J."/>
            <person name="Labutti K."/>
            <person name="Salamov A."/>
            <person name="Andreopoulos B."/>
            <person name="Baker S."/>
            <person name="Barry K."/>
            <person name="Bills G."/>
            <person name="Bluhm B."/>
            <person name="Cannon C."/>
            <person name="Castanera R."/>
            <person name="Culley D."/>
            <person name="Daum C."/>
            <person name="Ezra D."/>
            <person name="Gonzalez J."/>
            <person name="Henrissat B."/>
            <person name="Kuo A."/>
            <person name="Liang C."/>
            <person name="Lipzen A."/>
            <person name="Lutzoni F."/>
            <person name="Magnuson J."/>
            <person name="Mondo S."/>
            <person name="Nolan M."/>
            <person name="Ohm R."/>
            <person name="Pangilinan J."/>
            <person name="Park H.-J."/>
            <person name="Ramirez L."/>
            <person name="Alfaro M."/>
            <person name="Sun H."/>
            <person name="Tritt A."/>
            <person name="Yoshinaga Y."/>
            <person name="Zwiers L.-H."/>
            <person name="Turgeon B."/>
            <person name="Goodwin S."/>
            <person name="Spatafora J."/>
            <person name="Crous P."/>
            <person name="Grigoriev I."/>
        </authorList>
    </citation>
    <scope>NUCLEOTIDE SEQUENCE</scope>
    <source>
        <strain evidence="2">CBS 675.92</strain>
    </source>
</reference>
<keyword evidence="3" id="KW-1185">Reference proteome</keyword>
<organism evidence="2 3">
    <name type="scientific">Byssothecium circinans</name>
    <dbReference type="NCBI Taxonomy" id="147558"/>
    <lineage>
        <taxon>Eukaryota</taxon>
        <taxon>Fungi</taxon>
        <taxon>Dikarya</taxon>
        <taxon>Ascomycota</taxon>
        <taxon>Pezizomycotina</taxon>
        <taxon>Dothideomycetes</taxon>
        <taxon>Pleosporomycetidae</taxon>
        <taxon>Pleosporales</taxon>
        <taxon>Massarineae</taxon>
        <taxon>Massarinaceae</taxon>
        <taxon>Byssothecium</taxon>
    </lineage>
</organism>
<accession>A0A6A5U4L9</accession>
<feature type="compositionally biased region" description="Acidic residues" evidence="1">
    <location>
        <begin position="136"/>
        <end position="145"/>
    </location>
</feature>
<dbReference type="EMBL" id="ML976984">
    <property type="protein sequence ID" value="KAF1959614.1"/>
    <property type="molecule type" value="Genomic_DNA"/>
</dbReference>
<protein>
    <submittedName>
        <fullName evidence="2">Uncharacterized protein</fullName>
    </submittedName>
</protein>
<name>A0A6A5U4L9_9PLEO</name>
<gene>
    <name evidence="2" type="ORF">CC80DRAFT_545061</name>
</gene>
<dbReference type="AlphaFoldDB" id="A0A6A5U4L9"/>
<feature type="compositionally biased region" description="Basic and acidic residues" evidence="1">
    <location>
        <begin position="122"/>
        <end position="135"/>
    </location>
</feature>